<dbReference type="GO" id="GO:0030246">
    <property type="term" value="F:carbohydrate binding"/>
    <property type="evidence" value="ECO:0007669"/>
    <property type="project" value="InterPro"/>
</dbReference>
<evidence type="ECO:0000313" key="4">
    <source>
        <dbReference type="Proteomes" id="UP000604046"/>
    </source>
</evidence>
<feature type="domain" description="Glycosyl hydrolase family 92 N-terminal" evidence="2">
    <location>
        <begin position="17"/>
        <end position="109"/>
    </location>
</feature>
<dbReference type="GO" id="GO:0006516">
    <property type="term" value="P:glycoprotein catabolic process"/>
    <property type="evidence" value="ECO:0007669"/>
    <property type="project" value="TreeGrafter"/>
</dbReference>
<evidence type="ECO:0000259" key="1">
    <source>
        <dbReference type="Pfam" id="PF07971"/>
    </source>
</evidence>
<sequence>MAVATPWAHALARFPLSNWDTQAGFNADVPLMKFHGMAHSALSGAGSGELGELRLLPFYDEPVGILFTKSLSASPGYFRGVVGTSSRNVTVESSVTKRAAIHRFHFDNSFLGKRGLSVVLHPPPDSYWGYELLDFQLDVKEKEQLLEGCSLSEISGMSGAESLLCFAISVDAPFTHSPSSASAQLVFPDHPQTVNVRIGLSRTSVSYARRNLQMELEQAGAKLQLEDVALAARQCWEKALSTVSVEIAPLSRRRVFYTGLYHSMMVPHLLSEHDGVYRLQRRPTNSSQMSKMKGEVFKLKDLDTKMPQAKTAGEDMYHTFSLWDTYRALHPMLNLIHPSMSAAFGSSLLEIGRQWGYLPIFQLLQSPAHMMEGDGGSIILATMAMQGLVEPSDAFTVLNRTRRLEVDERKFLDQAGFIEKDVLHSVSRALEQARADNCVGALASNMNLAKEAEYFHSRANLVFQHWDPQQRVFAPLTHSHEPVKLTGLARTDVTDGYMEGTALQYSFAATFNVTEMVRLHGGQSEFLQALDYFIYEAPEPHGVMDLSGNLHGLSLGNEPSMHVPYLYSTQGEVNRTARLVDKLVKTMFTSRPDGLPGNDDMGAMSTWAVLSLLGFYPVDPCSGYFVLGRPFVSSASLAVPGGKLQITVHNQGEEHMLVERVSWNGRMLNLSKPLLAVSELSRGGLLEFWMTA</sequence>
<dbReference type="InterPro" id="IPR050883">
    <property type="entry name" value="PNGase"/>
</dbReference>
<dbReference type="GO" id="GO:0005634">
    <property type="term" value="C:nucleus"/>
    <property type="evidence" value="ECO:0007669"/>
    <property type="project" value="TreeGrafter"/>
</dbReference>
<dbReference type="Gene3D" id="1.20.1050.60">
    <property type="entry name" value="alpha-1,2-mannosidase"/>
    <property type="match status" value="1"/>
</dbReference>
<dbReference type="InterPro" id="IPR012939">
    <property type="entry name" value="Glyco_hydro_92"/>
</dbReference>
<dbReference type="GO" id="GO:0000224">
    <property type="term" value="F:peptide-N4-(N-acetyl-beta-glucosaminyl)asparagine amidase activity"/>
    <property type="evidence" value="ECO:0007669"/>
    <property type="project" value="TreeGrafter"/>
</dbReference>
<dbReference type="Pfam" id="PF17678">
    <property type="entry name" value="Glyco_hydro_92N"/>
    <property type="match status" value="1"/>
</dbReference>
<dbReference type="InterPro" id="IPR005887">
    <property type="entry name" value="GH92_a_mannosidase_put"/>
</dbReference>
<proteinExistence type="predicted"/>
<dbReference type="PANTHER" id="PTHR12143">
    <property type="entry name" value="PEPTIDE N-GLYCANASE PNGASE -RELATED"/>
    <property type="match status" value="1"/>
</dbReference>
<protein>
    <recommendedName>
        <fullName evidence="5">Alpha-1,2-mannosidase</fullName>
    </recommendedName>
</protein>
<accession>A0A812JZ96</accession>
<dbReference type="Proteomes" id="UP000604046">
    <property type="component" value="Unassembled WGS sequence"/>
</dbReference>
<reference evidence="3" key="1">
    <citation type="submission" date="2021-02" db="EMBL/GenBank/DDBJ databases">
        <authorList>
            <person name="Dougan E. K."/>
            <person name="Rhodes N."/>
            <person name="Thang M."/>
            <person name="Chan C."/>
        </authorList>
    </citation>
    <scope>NUCLEOTIDE SEQUENCE</scope>
</reference>
<dbReference type="PANTHER" id="PTHR12143:SF43">
    <property type="entry name" value="PUTATIVE-RELATED"/>
    <property type="match status" value="1"/>
</dbReference>
<keyword evidence="4" id="KW-1185">Reference proteome</keyword>
<dbReference type="OrthoDB" id="443374at2759"/>
<evidence type="ECO:0000259" key="2">
    <source>
        <dbReference type="Pfam" id="PF17678"/>
    </source>
</evidence>
<comment type="caution">
    <text evidence="3">The sequence shown here is derived from an EMBL/GenBank/DDBJ whole genome shotgun (WGS) entry which is preliminary data.</text>
</comment>
<dbReference type="InterPro" id="IPR041371">
    <property type="entry name" value="GH92_N"/>
</dbReference>
<feature type="domain" description="Glycosyl hydrolase family 92" evidence="1">
    <location>
        <begin position="208"/>
        <end position="691"/>
    </location>
</feature>
<dbReference type="InterPro" id="IPR008928">
    <property type="entry name" value="6-hairpin_glycosidase_sf"/>
</dbReference>
<evidence type="ECO:0008006" key="5">
    <source>
        <dbReference type="Google" id="ProtNLM"/>
    </source>
</evidence>
<dbReference type="Gene3D" id="2.70.98.10">
    <property type="match status" value="1"/>
</dbReference>
<dbReference type="GO" id="GO:0005829">
    <property type="term" value="C:cytosol"/>
    <property type="evidence" value="ECO:0007669"/>
    <property type="project" value="TreeGrafter"/>
</dbReference>
<dbReference type="InterPro" id="IPR014718">
    <property type="entry name" value="GH-type_carb-bd"/>
</dbReference>
<dbReference type="GO" id="GO:0005975">
    <property type="term" value="P:carbohydrate metabolic process"/>
    <property type="evidence" value="ECO:0007669"/>
    <property type="project" value="InterPro"/>
</dbReference>
<dbReference type="Gene3D" id="3.30.2080.10">
    <property type="entry name" value="GH92 mannosidase domain"/>
    <property type="match status" value="1"/>
</dbReference>
<dbReference type="SUPFAM" id="SSF48208">
    <property type="entry name" value="Six-hairpin glycosidases"/>
    <property type="match status" value="1"/>
</dbReference>
<dbReference type="AlphaFoldDB" id="A0A812JZ96"/>
<evidence type="ECO:0000313" key="3">
    <source>
        <dbReference type="EMBL" id="CAE7220261.1"/>
    </source>
</evidence>
<dbReference type="NCBIfam" id="TIGR01180">
    <property type="entry name" value="aman2_put"/>
    <property type="match status" value="1"/>
</dbReference>
<organism evidence="3 4">
    <name type="scientific">Symbiodinium natans</name>
    <dbReference type="NCBI Taxonomy" id="878477"/>
    <lineage>
        <taxon>Eukaryota</taxon>
        <taxon>Sar</taxon>
        <taxon>Alveolata</taxon>
        <taxon>Dinophyceae</taxon>
        <taxon>Suessiales</taxon>
        <taxon>Symbiodiniaceae</taxon>
        <taxon>Symbiodinium</taxon>
    </lineage>
</organism>
<name>A0A812JZ96_9DINO</name>
<dbReference type="Gene3D" id="1.20.1610.10">
    <property type="entry name" value="alpha-1,2-mannosidases domains"/>
    <property type="match status" value="1"/>
</dbReference>
<dbReference type="EMBL" id="CAJNDS010000578">
    <property type="protein sequence ID" value="CAE7220261.1"/>
    <property type="molecule type" value="Genomic_DNA"/>
</dbReference>
<dbReference type="Pfam" id="PF07971">
    <property type="entry name" value="Glyco_hydro_92"/>
    <property type="match status" value="1"/>
</dbReference>
<gene>
    <name evidence="3" type="ORF">SNAT2548_LOCUS8034</name>
</gene>